<feature type="compositionally biased region" description="Low complexity" evidence="1">
    <location>
        <begin position="644"/>
        <end position="657"/>
    </location>
</feature>
<dbReference type="Gene3D" id="1.10.472.80">
    <property type="entry name" value="Ypt/Rab-GAP domain of gyp1p, domain 3"/>
    <property type="match status" value="1"/>
</dbReference>
<feature type="region of interest" description="Disordered" evidence="1">
    <location>
        <begin position="644"/>
        <end position="696"/>
    </location>
</feature>
<evidence type="ECO:0000256" key="1">
    <source>
        <dbReference type="SAM" id="MobiDB-lite"/>
    </source>
</evidence>
<evidence type="ECO:0000259" key="2">
    <source>
        <dbReference type="PROSITE" id="PS50086"/>
    </source>
</evidence>
<sequence length="1799" mass="191159">MSPDAGKLRRKVHGTELHVGIGVSIAAAAALGYALTKKKERNPYSLFDWKQQLREDGGIRDWPSALGHIIEKGLKDAETKRELWPLLLGVLEPGMSQMARTDAMDAYRGAYQQLVASCQDIEVEILERIQRHQRAAATAAISAAAPADTSESSGNVNTAAQLGSLKTTTSFGSDVITSPSVLLPLPSPSPWTVAVSSLDLPREMKQFYDAQRIIVMDAIRTDFKKNSLTTVSALSNWVSSALAESTTFQRFSSLSSPSVAKQQDYGGSGTLGQQQQEPWEIVSPRSGCSSTNCTVATNSSHLTASESVKAEALLWVSGLARHHLHQCTHFGGDQKRQIMRLVCLLSAYAVHDPETGYCQGMSDLALPFLLLIEDDALAFWCFERLMRKVRQNFSVEDDGIFAQLRRLSHILEASDPLLFSKLEKLDATDCRFAYRMIVVLMRRELSLEQTLRLWEIMWADDLLMAMPSTMTAMQEEDTDLVGKGHAAESVSLQAGASEEVSASTNTAITGMDQRVVEDTRSDDSIISTTVMAGRPGQAQASCILQPASELHSSSTTCTDATEEVEKKAVSTGAMVATINLTSTPSGQPLCESSEEGSVTILSPAAAPVSATLAPGSVAEPSSATWRSRLMAGILSFKSRRTSSTTLPSAATAVSPSSFTHPTAASSDHDHTKSNTVSAEGQQPLKSSPSSSSSLHHQHNKLLSLNIMVLMSETADHDEELISCSITLHALPPSSRNHATADVVPQAGIIASSLTQDQPMSHRIVTEHSRPYCPCIIQQGTHSSNHDAKDQQPGHHYRQQVNASTPVSTGLSAADHKLLLKFTISVCLSPYLPPITCTITPISTPAVQVNTNDVCSSTPSSNSLNSINDTKQAPAGELATTAGAAILQPAAVNTPSWTTRLMASAGGLFSFSSSRSSRMSASSADYPAATEDHHGELPAASIDVAAVVGNLAPVIASEHHAGEQCITSSAVATELEAVGEASALSADAGTLSNGEPQAIVHDSAVHVPTDADIAAVHSSADTVGQEKSEHGLQCTPPAAQCSGKDNACIASSPRPPQLPPPLESPSSSDCSSPDGGAVVYVVKAAVMPADGHFSAHKQGFEKVPTTIEEDVCDCVSVDSNSPCLQPLVLKDSPPTPTSQLNFNMSDQHGDILQGFRKIDCSPPRSCFMKDGDSMPHSITMCASPSLASIVEPTTATATATATATVLRSAEVNHEYGSVPPAAGNVDAMPVQTSTAGVLRCEGLQQQPAQGADSRASFIISEHNGHHNDDDFDTAMGDEANPAESRALLESCHTASDSTGGGGAAAAGDNASSRVLELLLADVVQDFTPAAAADDDDDDDDDDDGVSRDISAGSQVSHHHTTSRVAADPGHVIVTCQPIPGGVSPNTAAVSLDHHKYELPHADQLLAAGSSNDDASRLLLTATDTGCCTAFEHLGTDAATSDEQIWSVEAAAKRLLAHHSRNPSSSEQRIMGHSRNPSSSEQRIMGHSRNPSSSEQRIMGHSRNPSSSEQRIMGHSRNTSTSGFKHSKSSSLSLLPTTRHARSTSSLSQQHQLQLNSSRKTTTSELSTKHSQNPSAAESSLHSRNASGAGCFSLSRSPSKSEHVGHHHSRNPSSQFQHTSKEDFAVEYNVLPQSAAGEVEEQQQQRQQQVHAARRRERVSDLLSNMNDDDSQHFLNAAAAGGEELQESCQDEAATYTPYDDYDEQGMGLLLYVVAAVVGSQRRTLMDYCIDSDDVLKHFQSVRFDVFDIVAQARLLRSRLMTEADEAAAGRSSCHFSSAAVTAAAAEIGMHSEAAYSGVSQ</sequence>
<dbReference type="SUPFAM" id="SSF47923">
    <property type="entry name" value="Ypt/Rab-GAP domain of gyp1p"/>
    <property type="match status" value="2"/>
</dbReference>
<accession>A0A250XQC2</accession>
<feature type="compositionally biased region" description="Acidic residues" evidence="1">
    <location>
        <begin position="1331"/>
        <end position="1342"/>
    </location>
</feature>
<dbReference type="STRING" id="1157962.A0A250XQC2"/>
<gene>
    <name evidence="3" type="ORF">CEUSTIGMA_g12666.t1</name>
</gene>
<feature type="region of interest" description="Disordered" evidence="1">
    <location>
        <begin position="258"/>
        <end position="277"/>
    </location>
</feature>
<dbReference type="GO" id="GO:0005096">
    <property type="term" value="F:GTPase activator activity"/>
    <property type="evidence" value="ECO:0007669"/>
    <property type="project" value="TreeGrafter"/>
</dbReference>
<feature type="domain" description="Rab-GAP TBC" evidence="2">
    <location>
        <begin position="74"/>
        <end position="461"/>
    </location>
</feature>
<organism evidence="3 4">
    <name type="scientific">Chlamydomonas eustigma</name>
    <dbReference type="NCBI Taxonomy" id="1157962"/>
    <lineage>
        <taxon>Eukaryota</taxon>
        <taxon>Viridiplantae</taxon>
        <taxon>Chlorophyta</taxon>
        <taxon>core chlorophytes</taxon>
        <taxon>Chlorophyceae</taxon>
        <taxon>CS clade</taxon>
        <taxon>Chlamydomonadales</taxon>
        <taxon>Chlamydomonadaceae</taxon>
        <taxon>Chlamydomonas</taxon>
    </lineage>
</organism>
<name>A0A250XQC2_9CHLO</name>
<dbReference type="SMART" id="SM00164">
    <property type="entry name" value="TBC"/>
    <property type="match status" value="1"/>
</dbReference>
<feature type="compositionally biased region" description="Basic and acidic residues" evidence="1">
    <location>
        <begin position="783"/>
        <end position="792"/>
    </location>
</feature>
<keyword evidence="4" id="KW-1185">Reference proteome</keyword>
<proteinExistence type="predicted"/>
<feature type="region of interest" description="Disordered" evidence="1">
    <location>
        <begin position="1328"/>
        <end position="1363"/>
    </location>
</feature>
<feature type="region of interest" description="Disordered" evidence="1">
    <location>
        <begin position="1456"/>
        <end position="1616"/>
    </location>
</feature>
<evidence type="ECO:0000313" key="4">
    <source>
        <dbReference type="Proteomes" id="UP000232323"/>
    </source>
</evidence>
<feature type="region of interest" description="Disordered" evidence="1">
    <location>
        <begin position="1044"/>
        <end position="1070"/>
    </location>
</feature>
<feature type="region of interest" description="Disordered" evidence="1">
    <location>
        <begin position="1634"/>
        <end position="1656"/>
    </location>
</feature>
<evidence type="ECO:0000313" key="3">
    <source>
        <dbReference type="EMBL" id="GAX85246.1"/>
    </source>
</evidence>
<dbReference type="OrthoDB" id="10264062at2759"/>
<feature type="compositionally biased region" description="Polar residues" evidence="1">
    <location>
        <begin position="1557"/>
        <end position="1584"/>
    </location>
</feature>
<protein>
    <recommendedName>
        <fullName evidence="2">Rab-GAP TBC domain-containing protein</fullName>
    </recommendedName>
</protein>
<dbReference type="Proteomes" id="UP000232323">
    <property type="component" value="Unassembled WGS sequence"/>
</dbReference>
<feature type="compositionally biased region" description="Low complexity" evidence="1">
    <location>
        <begin position="1634"/>
        <end position="1649"/>
    </location>
</feature>
<reference evidence="3 4" key="1">
    <citation type="submission" date="2017-08" db="EMBL/GenBank/DDBJ databases">
        <title>Acidophilic green algal genome provides insights into adaptation to an acidic environment.</title>
        <authorList>
            <person name="Hirooka S."/>
            <person name="Hirose Y."/>
            <person name="Kanesaki Y."/>
            <person name="Higuchi S."/>
            <person name="Fujiwara T."/>
            <person name="Onuma R."/>
            <person name="Era A."/>
            <person name="Ohbayashi R."/>
            <person name="Uzuka A."/>
            <person name="Nozaki H."/>
            <person name="Yoshikawa H."/>
            <person name="Miyagishima S.Y."/>
        </authorList>
    </citation>
    <scope>NUCLEOTIDE SEQUENCE [LARGE SCALE GENOMIC DNA]</scope>
    <source>
        <strain evidence="3 4">NIES-2499</strain>
    </source>
</reference>
<feature type="compositionally biased region" description="Low complexity" evidence="1">
    <location>
        <begin position="1517"/>
        <end position="1556"/>
    </location>
</feature>
<dbReference type="PANTHER" id="PTHR22957:SF507">
    <property type="entry name" value="OS08G0547200 PROTEIN"/>
    <property type="match status" value="1"/>
</dbReference>
<feature type="region of interest" description="Disordered" evidence="1">
    <location>
        <begin position="779"/>
        <end position="802"/>
    </location>
</feature>
<dbReference type="EMBL" id="BEGY01000158">
    <property type="protein sequence ID" value="GAX85246.1"/>
    <property type="molecule type" value="Genomic_DNA"/>
</dbReference>
<dbReference type="PANTHER" id="PTHR22957">
    <property type="entry name" value="TBC1 DOMAIN FAMILY MEMBER GTPASE-ACTIVATING PROTEIN"/>
    <property type="match status" value="1"/>
</dbReference>
<feature type="compositionally biased region" description="Low complexity" evidence="1">
    <location>
        <begin position="681"/>
        <end position="696"/>
    </location>
</feature>
<dbReference type="Pfam" id="PF00566">
    <property type="entry name" value="RabGAP-TBC"/>
    <property type="match status" value="1"/>
</dbReference>
<dbReference type="PROSITE" id="PS50086">
    <property type="entry name" value="TBC_RABGAP"/>
    <property type="match status" value="1"/>
</dbReference>
<dbReference type="InterPro" id="IPR035969">
    <property type="entry name" value="Rab-GAP_TBC_sf"/>
</dbReference>
<dbReference type="Gene3D" id="1.10.8.270">
    <property type="entry name" value="putative rabgap domain of human tbc1 domain family member 14 like domains"/>
    <property type="match status" value="1"/>
</dbReference>
<feature type="compositionally biased region" description="Pro residues" evidence="1">
    <location>
        <begin position="1052"/>
        <end position="1062"/>
    </location>
</feature>
<comment type="caution">
    <text evidence="3">The sequence shown here is derived from an EMBL/GenBank/DDBJ whole genome shotgun (WGS) entry which is preliminary data.</text>
</comment>
<dbReference type="InterPro" id="IPR000195">
    <property type="entry name" value="Rab-GAP-TBC_dom"/>
</dbReference>